<protein>
    <recommendedName>
        <fullName evidence="3">DUF483 domain-containing protein</fullName>
    </recommendedName>
</protein>
<dbReference type="EMBL" id="CP001857">
    <property type="protein sequence ID" value="ADB58382.1"/>
    <property type="molecule type" value="Genomic_DNA"/>
</dbReference>
<proteinExistence type="predicted"/>
<dbReference type="KEGG" id="apo:Arcpr_1333"/>
<dbReference type="eggNOG" id="arCOG04822">
    <property type="taxonomic scope" value="Archaea"/>
</dbReference>
<dbReference type="Pfam" id="PF04467">
    <property type="entry name" value="DUF483"/>
    <property type="match status" value="1"/>
</dbReference>
<dbReference type="HOGENOM" id="CLU_1036646_0_0_2"/>
<keyword evidence="2" id="KW-1185">Reference proteome</keyword>
<dbReference type="Proteomes" id="UP000001901">
    <property type="component" value="Chromosome"/>
</dbReference>
<gene>
    <name evidence="1" type="ordered locus">Arcpr_1333</name>
</gene>
<sequence>MQLVKNVLKLLILNDLMLNPSVSLELVRIEAGVSNCIQAVLLSRDDLDHLRRMGYSVITYRWLFDPITLSLTNRLSFYICKERTKALDILKRIESLEKDPTSNNVKKMIMLEGKLLGYPKCCTKSFSQKKIGGKSPEKDVILDCIDQGVFVEVLENFPEPNLPEKSYSLFTMNFYPCKLDCKRALNVGRMLVEYNPKYRYKIVLNVLNLLVPVFEVYKSFKHPKTYFGEVVHSFVESLGDLKRKAESIVNEFRKDPVRFEIDYLRRYA</sequence>
<organism evidence="1 2">
    <name type="scientific">Archaeoglobus profundus (strain DSM 5631 / JCM 9629 / NBRC 100127 / Av18)</name>
    <dbReference type="NCBI Taxonomy" id="572546"/>
    <lineage>
        <taxon>Archaea</taxon>
        <taxon>Methanobacteriati</taxon>
        <taxon>Methanobacteriota</taxon>
        <taxon>Archaeoglobi</taxon>
        <taxon>Archaeoglobales</taxon>
        <taxon>Archaeoglobaceae</taxon>
        <taxon>Archaeoglobus</taxon>
    </lineage>
</organism>
<dbReference type="AlphaFoldDB" id="D2RE38"/>
<evidence type="ECO:0000313" key="1">
    <source>
        <dbReference type="EMBL" id="ADB58382.1"/>
    </source>
</evidence>
<name>D2RE38_ARCPA</name>
<dbReference type="InterPro" id="IPR007556">
    <property type="entry name" value="DUF483"/>
</dbReference>
<accession>D2RE38</accession>
<evidence type="ECO:0000313" key="2">
    <source>
        <dbReference type="Proteomes" id="UP000001901"/>
    </source>
</evidence>
<evidence type="ECO:0008006" key="3">
    <source>
        <dbReference type="Google" id="ProtNLM"/>
    </source>
</evidence>
<reference evidence="1 2" key="1">
    <citation type="journal article" date="2010" name="Stand. Genomic Sci.">
        <title>Complete genome sequence of Archaeoglobus profundus type strain (AV18).</title>
        <authorList>
            <person name="von Jan M."/>
            <person name="Lapidus A."/>
            <person name="Del Rio T.G."/>
            <person name="Copeland A."/>
            <person name="Tice H."/>
            <person name="Cheng J.F."/>
            <person name="Lucas S."/>
            <person name="Chen F."/>
            <person name="Nolan M."/>
            <person name="Goodwin L."/>
            <person name="Han C."/>
            <person name="Pitluck S."/>
            <person name="Liolios K."/>
            <person name="Ivanova N."/>
            <person name="Mavromatis K."/>
            <person name="Ovchinnikova G."/>
            <person name="Chertkov O."/>
            <person name="Pati A."/>
            <person name="Chen A."/>
            <person name="Palaniappan K."/>
            <person name="Land M."/>
            <person name="Hauser L."/>
            <person name="Chang Y.J."/>
            <person name="Jeffries C.D."/>
            <person name="Saunders E."/>
            <person name="Brettin T."/>
            <person name="Detter J.C."/>
            <person name="Chain P."/>
            <person name="Eichinger K."/>
            <person name="Huber H."/>
            <person name="Spring S."/>
            <person name="Rohde M."/>
            <person name="Goker M."/>
            <person name="Wirth R."/>
            <person name="Woyke T."/>
            <person name="Bristow J."/>
            <person name="Eisen J.A."/>
            <person name="Markowitz V."/>
            <person name="Hugenholtz P."/>
            <person name="Kyrpides N.C."/>
            <person name="Klenk H.P."/>
        </authorList>
    </citation>
    <scope>NUCLEOTIDE SEQUENCE [LARGE SCALE GENOMIC DNA]</scope>
    <source>
        <strain evidence="2">DSM 5631 / JCM 9629 / NBRC 100127 / Av18</strain>
    </source>
</reference>
<dbReference type="STRING" id="572546.Arcpr_1333"/>
<dbReference type="PaxDb" id="572546-Arcpr_1333"/>